<dbReference type="RefSeq" id="XP_071933216.1">
    <property type="nucleotide sequence ID" value="XM_072077115.1"/>
</dbReference>
<protein>
    <recommendedName>
        <fullName evidence="1">Tf2-1-like SH3-like domain-containing protein</fullName>
    </recommendedName>
</protein>
<feature type="domain" description="Tf2-1-like SH3-like" evidence="1">
    <location>
        <begin position="104"/>
        <end position="169"/>
    </location>
</feature>
<proteinExistence type="predicted"/>
<accession>A0ABM4WN52</accession>
<dbReference type="PANTHER" id="PTHR46148">
    <property type="entry name" value="CHROMO DOMAIN-CONTAINING PROTEIN"/>
    <property type="match status" value="1"/>
</dbReference>
<dbReference type="PANTHER" id="PTHR46148:SF52">
    <property type="entry name" value="OS04G0603800 PROTEIN"/>
    <property type="match status" value="1"/>
</dbReference>
<dbReference type="Pfam" id="PF24626">
    <property type="entry name" value="SH3_Tf2-1"/>
    <property type="match status" value="1"/>
</dbReference>
<evidence type="ECO:0000259" key="1">
    <source>
        <dbReference type="Pfam" id="PF24626"/>
    </source>
</evidence>
<name>A0ABM4WN52_COFAR</name>
<dbReference type="Proteomes" id="UP001652660">
    <property type="component" value="Chromosome 2c"/>
</dbReference>
<reference evidence="3" key="1">
    <citation type="submission" date="2025-08" db="UniProtKB">
        <authorList>
            <consortium name="RefSeq"/>
        </authorList>
    </citation>
    <scope>IDENTIFICATION</scope>
    <source>
        <tissue evidence="3">Leaves</tissue>
    </source>
</reference>
<keyword evidence="2" id="KW-1185">Reference proteome</keyword>
<sequence>MTENQKPSGLLQPLEVPEWKWENITMDFVSGLPRTQKGHDAIWCRSPIFWDEVGERKVLDATAVPWIEEAVKKVKIIRQRILTAQSRQKNYANHRRKDLEFEIGDMVFLKVTSLRGTVAARKRKKLKPRYIGPYKIQRRVGTVAYQLELPASMSRIHNVFHVSLLKKYRPDPTHILHTENVELDESLTYEKQPLARSILELGGGCPTLVLHLSWR</sequence>
<dbReference type="InterPro" id="IPR056924">
    <property type="entry name" value="SH3_Tf2-1"/>
</dbReference>
<dbReference type="GeneID" id="140035753"/>
<organism evidence="2 3">
    <name type="scientific">Coffea arabica</name>
    <name type="common">Arabian coffee</name>
    <dbReference type="NCBI Taxonomy" id="13443"/>
    <lineage>
        <taxon>Eukaryota</taxon>
        <taxon>Viridiplantae</taxon>
        <taxon>Streptophyta</taxon>
        <taxon>Embryophyta</taxon>
        <taxon>Tracheophyta</taxon>
        <taxon>Spermatophyta</taxon>
        <taxon>Magnoliopsida</taxon>
        <taxon>eudicotyledons</taxon>
        <taxon>Gunneridae</taxon>
        <taxon>Pentapetalae</taxon>
        <taxon>asterids</taxon>
        <taxon>lamiids</taxon>
        <taxon>Gentianales</taxon>
        <taxon>Rubiaceae</taxon>
        <taxon>Ixoroideae</taxon>
        <taxon>Gardenieae complex</taxon>
        <taxon>Bertiereae - Coffeeae clade</taxon>
        <taxon>Coffeeae</taxon>
        <taxon>Coffea</taxon>
    </lineage>
</organism>
<evidence type="ECO:0000313" key="3">
    <source>
        <dbReference type="RefSeq" id="XP_071933216.1"/>
    </source>
</evidence>
<evidence type="ECO:0000313" key="2">
    <source>
        <dbReference type="Proteomes" id="UP001652660"/>
    </source>
</evidence>
<gene>
    <name evidence="3" type="primary">LOC140035753</name>
</gene>